<reference evidence="2" key="1">
    <citation type="submission" date="2020-06" db="EMBL/GenBank/DDBJ databases">
        <title>Legume-microbial interactions unlock mineral nutrients during tropical forest succession.</title>
        <authorList>
            <person name="Epihov D.Z."/>
        </authorList>
    </citation>
    <scope>NUCLEOTIDE SEQUENCE [LARGE SCALE GENOMIC DNA]</scope>
    <source>
        <strain evidence="2">Pan2503</strain>
    </source>
</reference>
<name>A0A7V8NVB9_9BACT</name>
<keyword evidence="3" id="KW-1185">Reference proteome</keyword>
<accession>A0A7V8NVB9</accession>
<dbReference type="InterPro" id="IPR007312">
    <property type="entry name" value="Phosphoesterase"/>
</dbReference>
<sequence>HSTHPLAPDYTGCGHPDPDHSYGPDRVAYDNGAMDGFLRAGANDIYAIGYYTETDIPLYAALAKNYTVCDRYFASFLGPTFPNRLFLWAGQTDRIDDSVTLTSLPTIFDRLAAAGVSHQYYFNNVPALAFWGLKYLSSTSPFLTFLASAAAGILPAVSFVDPIFTVLDDGTGNDDHPHADIRNGEAFLSTIIRALTASPKWGNTVLIINFDEWGGFFEHVAPPRAVAPNNVDPDQIDGQVLLGFRLPVVIASPFTRNTGASERVSSVVFDHTSALKLIEWRWGLQPLTTRDSSAQIGNPAAIMNFQSPDNSVPELPLATPVLAPPCFGGGIFSSSSQATVKTITPEASRHWISPWAALASTPTVQQWARHPRFA</sequence>
<keyword evidence="1" id="KW-0378">Hydrolase</keyword>
<feature type="non-terminal residue" evidence="2">
    <location>
        <position position="374"/>
    </location>
</feature>
<evidence type="ECO:0000313" key="2">
    <source>
        <dbReference type="EMBL" id="MBA0088205.1"/>
    </source>
</evidence>
<evidence type="ECO:0000256" key="1">
    <source>
        <dbReference type="ARBA" id="ARBA00022801"/>
    </source>
</evidence>
<feature type="non-terminal residue" evidence="2">
    <location>
        <position position="1"/>
    </location>
</feature>
<organism evidence="2 3">
    <name type="scientific">Candidatus Acidiferrum panamense</name>
    <dbReference type="NCBI Taxonomy" id="2741543"/>
    <lineage>
        <taxon>Bacteria</taxon>
        <taxon>Pseudomonadati</taxon>
        <taxon>Acidobacteriota</taxon>
        <taxon>Terriglobia</taxon>
        <taxon>Candidatus Acidiferrales</taxon>
        <taxon>Candidatus Acidiferrum</taxon>
    </lineage>
</organism>
<dbReference type="Pfam" id="PF04185">
    <property type="entry name" value="Phosphoesterase"/>
    <property type="match status" value="1"/>
</dbReference>
<dbReference type="InterPro" id="IPR017850">
    <property type="entry name" value="Alkaline_phosphatase_core_sf"/>
</dbReference>
<evidence type="ECO:0000313" key="3">
    <source>
        <dbReference type="Proteomes" id="UP000567293"/>
    </source>
</evidence>
<dbReference type="GO" id="GO:0042578">
    <property type="term" value="F:phosphoric ester hydrolase activity"/>
    <property type="evidence" value="ECO:0007669"/>
    <property type="project" value="UniProtKB-ARBA"/>
</dbReference>
<dbReference type="AlphaFoldDB" id="A0A7V8NVB9"/>
<protein>
    <submittedName>
        <fullName evidence="2">Phosphoesterase</fullName>
    </submittedName>
</protein>
<comment type="caution">
    <text evidence="2">The sequence shown here is derived from an EMBL/GenBank/DDBJ whole genome shotgun (WGS) entry which is preliminary data.</text>
</comment>
<proteinExistence type="predicted"/>
<gene>
    <name evidence="2" type="ORF">HRJ53_24735</name>
</gene>
<dbReference type="PANTHER" id="PTHR31956:SF1">
    <property type="entry name" value="NON-SPECIFIC PHOSPHOLIPASE C1"/>
    <property type="match status" value="1"/>
</dbReference>
<dbReference type="Gene3D" id="3.40.720.10">
    <property type="entry name" value="Alkaline Phosphatase, subunit A"/>
    <property type="match status" value="2"/>
</dbReference>
<dbReference type="PANTHER" id="PTHR31956">
    <property type="entry name" value="NON-SPECIFIC PHOSPHOLIPASE C4-RELATED"/>
    <property type="match status" value="1"/>
</dbReference>
<dbReference type="Proteomes" id="UP000567293">
    <property type="component" value="Unassembled WGS sequence"/>
</dbReference>
<dbReference type="EMBL" id="JACDQQ010002391">
    <property type="protein sequence ID" value="MBA0088205.1"/>
    <property type="molecule type" value="Genomic_DNA"/>
</dbReference>